<evidence type="ECO:0000256" key="5">
    <source>
        <dbReference type="PIRNR" id="PIRNR038471"/>
    </source>
</evidence>
<dbReference type="PIRSF" id="PIRSF038471">
    <property type="entry name" value="MreC"/>
    <property type="match status" value="1"/>
</dbReference>
<dbReference type="EMBL" id="LBWS01000023">
    <property type="protein sequence ID" value="KKR14607.1"/>
    <property type="molecule type" value="Genomic_DNA"/>
</dbReference>
<dbReference type="Gene3D" id="2.40.10.350">
    <property type="entry name" value="Rod shape-determining protein MreC, domain 2"/>
    <property type="match status" value="1"/>
</dbReference>
<dbReference type="GO" id="GO:0005886">
    <property type="term" value="C:plasma membrane"/>
    <property type="evidence" value="ECO:0007669"/>
    <property type="project" value="TreeGrafter"/>
</dbReference>
<proteinExistence type="inferred from homology"/>
<dbReference type="GO" id="GO:0008360">
    <property type="term" value="P:regulation of cell shape"/>
    <property type="evidence" value="ECO:0007669"/>
    <property type="project" value="UniProtKB-KW"/>
</dbReference>
<evidence type="ECO:0000256" key="3">
    <source>
        <dbReference type="ARBA" id="ARBA00022960"/>
    </source>
</evidence>
<dbReference type="Proteomes" id="UP000034048">
    <property type="component" value="Unassembled WGS sequence"/>
</dbReference>
<dbReference type="InterPro" id="IPR007221">
    <property type="entry name" value="MreC"/>
</dbReference>
<comment type="caution">
    <text evidence="7">The sequence shown here is derived from an EMBL/GenBank/DDBJ whole genome shotgun (WGS) entry which is preliminary data.</text>
</comment>
<dbReference type="InterPro" id="IPR055342">
    <property type="entry name" value="MreC_beta-barrel_core"/>
</dbReference>
<dbReference type="PANTHER" id="PTHR34138">
    <property type="entry name" value="CELL SHAPE-DETERMINING PROTEIN MREC"/>
    <property type="match status" value="1"/>
</dbReference>
<comment type="similarity">
    <text evidence="1 5">Belongs to the MreC family.</text>
</comment>
<dbReference type="NCBIfam" id="TIGR00219">
    <property type="entry name" value="mreC"/>
    <property type="match status" value="1"/>
</dbReference>
<evidence type="ECO:0000256" key="2">
    <source>
        <dbReference type="ARBA" id="ARBA00013855"/>
    </source>
</evidence>
<dbReference type="Gene3D" id="2.40.10.340">
    <property type="entry name" value="Rod shape-determining protein MreC, domain 1"/>
    <property type="match status" value="1"/>
</dbReference>
<accession>A0A0G0RLY5</accession>
<dbReference type="PANTHER" id="PTHR34138:SF1">
    <property type="entry name" value="CELL SHAPE-DETERMINING PROTEIN MREC"/>
    <property type="match status" value="1"/>
</dbReference>
<feature type="domain" description="Rod shape-determining protein MreC beta-barrel core" evidence="6">
    <location>
        <begin position="130"/>
        <end position="268"/>
    </location>
</feature>
<dbReference type="InterPro" id="IPR042175">
    <property type="entry name" value="Cell/Rod_MreC_2"/>
</dbReference>
<comment type="function">
    <text evidence="5">Involved in formation and maintenance of cell shape.</text>
</comment>
<evidence type="ECO:0000259" key="6">
    <source>
        <dbReference type="Pfam" id="PF04085"/>
    </source>
</evidence>
<sequence length="276" mass="30782">MKQTARRYKYFYLLAVVALFIFLHQIKVLNPLETLLINILKPGLSTGYQASQATANWYEGATSDIDWQTKAKELESANVALTMTNAQLEYVKQENVTLRQYVNFFENSQYDWLLARVISRQEDINNRLENSKLLINKGSRHGLINGLLVVEAQGMIIGRLTKVTKDWSEVALITDPSCRLAISLQPNSQVMGVAQGDAGLTIKLNFIPQTVNLNVNDLVVTSGLEENVPPALVLGRVSQIDRDSNELWQSALVEPAVKLDNLSIVSVILPQTVTSQ</sequence>
<keyword evidence="3 5" id="KW-0133">Cell shape</keyword>
<name>A0A0G0RLY5_9BACT</name>
<dbReference type="Pfam" id="PF04085">
    <property type="entry name" value="MreC"/>
    <property type="match status" value="1"/>
</dbReference>
<protein>
    <recommendedName>
        <fullName evidence="2 5">Cell shape-determining protein MreC</fullName>
    </recommendedName>
    <alternativeName>
        <fullName evidence="4 5">Cell shape protein MreC</fullName>
    </alternativeName>
</protein>
<evidence type="ECO:0000313" key="8">
    <source>
        <dbReference type="Proteomes" id="UP000034048"/>
    </source>
</evidence>
<dbReference type="InterPro" id="IPR042177">
    <property type="entry name" value="Cell/Rod_1"/>
</dbReference>
<gene>
    <name evidence="7" type="ORF">UT42_C0023G0009</name>
</gene>
<organism evidence="7 8">
    <name type="scientific">Candidatus Falkowbacteria bacterium GW2011_GWA2_39_24</name>
    <dbReference type="NCBI Taxonomy" id="1618634"/>
    <lineage>
        <taxon>Bacteria</taxon>
        <taxon>Candidatus Falkowiibacteriota</taxon>
    </lineage>
</organism>
<reference evidence="7 8" key="1">
    <citation type="journal article" date="2015" name="Nature">
        <title>rRNA introns, odd ribosomes, and small enigmatic genomes across a large radiation of phyla.</title>
        <authorList>
            <person name="Brown C.T."/>
            <person name="Hug L.A."/>
            <person name="Thomas B.C."/>
            <person name="Sharon I."/>
            <person name="Castelle C.J."/>
            <person name="Singh A."/>
            <person name="Wilkins M.J."/>
            <person name="Williams K.H."/>
            <person name="Banfield J.F."/>
        </authorList>
    </citation>
    <scope>NUCLEOTIDE SEQUENCE [LARGE SCALE GENOMIC DNA]</scope>
</reference>
<dbReference type="AlphaFoldDB" id="A0A0G0RLY5"/>
<evidence type="ECO:0000256" key="4">
    <source>
        <dbReference type="ARBA" id="ARBA00032089"/>
    </source>
</evidence>
<evidence type="ECO:0000256" key="1">
    <source>
        <dbReference type="ARBA" id="ARBA00009369"/>
    </source>
</evidence>
<evidence type="ECO:0000313" key="7">
    <source>
        <dbReference type="EMBL" id="KKR14607.1"/>
    </source>
</evidence>